<name>A0A931DC64_9ACTN</name>
<gene>
    <name evidence="1" type="ORF">IW256_000297</name>
</gene>
<accession>A0A931DC64</accession>
<dbReference type="Proteomes" id="UP000614047">
    <property type="component" value="Unassembled WGS sequence"/>
</dbReference>
<dbReference type="AlphaFoldDB" id="A0A931DC64"/>
<dbReference type="RefSeq" id="WP_197009229.1">
    <property type="nucleotide sequence ID" value="NZ_BAABES010000017.1"/>
</dbReference>
<protein>
    <submittedName>
        <fullName evidence="1">Uncharacterized protein</fullName>
    </submittedName>
</protein>
<evidence type="ECO:0000313" key="2">
    <source>
        <dbReference type="Proteomes" id="UP000614047"/>
    </source>
</evidence>
<reference evidence="1" key="1">
    <citation type="submission" date="2020-11" db="EMBL/GenBank/DDBJ databases">
        <title>Sequencing the genomes of 1000 actinobacteria strains.</title>
        <authorList>
            <person name="Klenk H.-P."/>
        </authorList>
    </citation>
    <scope>NUCLEOTIDE SEQUENCE</scope>
    <source>
        <strain evidence="1">DSM 43175</strain>
    </source>
</reference>
<evidence type="ECO:0000313" key="1">
    <source>
        <dbReference type="EMBL" id="MBG6086184.1"/>
    </source>
</evidence>
<organism evidence="1 2">
    <name type="scientific">Actinomadura viridis</name>
    <dbReference type="NCBI Taxonomy" id="58110"/>
    <lineage>
        <taxon>Bacteria</taxon>
        <taxon>Bacillati</taxon>
        <taxon>Actinomycetota</taxon>
        <taxon>Actinomycetes</taxon>
        <taxon>Streptosporangiales</taxon>
        <taxon>Thermomonosporaceae</taxon>
        <taxon>Actinomadura</taxon>
    </lineage>
</organism>
<dbReference type="EMBL" id="JADOUA010000001">
    <property type="protein sequence ID" value="MBG6086184.1"/>
    <property type="molecule type" value="Genomic_DNA"/>
</dbReference>
<comment type="caution">
    <text evidence="1">The sequence shown here is derived from an EMBL/GenBank/DDBJ whole genome shotgun (WGS) entry which is preliminary data.</text>
</comment>
<keyword evidence="2" id="KW-1185">Reference proteome</keyword>
<proteinExistence type="predicted"/>
<sequence>MSFSGYARKVRDGTVPYGARVSALRSCVQLYRPIGFHAGLSFLEEVAGPFRRDEASLLRALETLAASRALWHADIRAYAATRREAKRLGRRVPRPTDPNPDHFPAYWYGAPRSAALHALAFWRRSRLPALLEPPSQVADDLNACVAAVLDSGGHLTAERRRTLTGCVAEIERLRLRPGLYQDDPVAYDRARSLRRVARFVETAAGAV</sequence>